<feature type="domain" description="Histidine kinase" evidence="9">
    <location>
        <begin position="552"/>
        <end position="771"/>
    </location>
</feature>
<evidence type="ECO:0000256" key="5">
    <source>
        <dbReference type="ARBA" id="ARBA00022777"/>
    </source>
</evidence>
<dbReference type="InterPro" id="IPR000700">
    <property type="entry name" value="PAS-assoc_C"/>
</dbReference>
<dbReference type="PROSITE" id="PS50113">
    <property type="entry name" value="PAC"/>
    <property type="match status" value="1"/>
</dbReference>
<dbReference type="SMART" id="SM00388">
    <property type="entry name" value="HisKA"/>
    <property type="match status" value="1"/>
</dbReference>
<dbReference type="PRINTS" id="PR00344">
    <property type="entry name" value="BCTRLSENSOR"/>
</dbReference>
<keyword evidence="13" id="KW-1185">Reference proteome</keyword>
<dbReference type="InterPro" id="IPR036097">
    <property type="entry name" value="HisK_dim/P_sf"/>
</dbReference>
<evidence type="ECO:0000259" key="11">
    <source>
        <dbReference type="PROSITE" id="PS50113"/>
    </source>
</evidence>
<dbReference type="Pfam" id="PF02518">
    <property type="entry name" value="HATPase_c"/>
    <property type="match status" value="1"/>
</dbReference>
<dbReference type="PROSITE" id="PS50109">
    <property type="entry name" value="HIS_KIN"/>
    <property type="match status" value="1"/>
</dbReference>
<comment type="catalytic activity">
    <reaction evidence="1">
        <text>ATP + protein L-histidine = ADP + protein N-phospho-L-histidine.</text>
        <dbReference type="EC" id="2.7.13.3"/>
    </reaction>
</comment>
<comment type="caution">
    <text evidence="12">The sequence shown here is derived from an EMBL/GenBank/DDBJ whole genome shotgun (WGS) entry which is preliminary data.</text>
</comment>
<dbReference type="Pfam" id="PF08447">
    <property type="entry name" value="PAS_3"/>
    <property type="match status" value="1"/>
</dbReference>
<evidence type="ECO:0000256" key="6">
    <source>
        <dbReference type="ARBA" id="ARBA00023012"/>
    </source>
</evidence>
<dbReference type="Gene3D" id="3.30.565.10">
    <property type="entry name" value="Histidine kinase-like ATPase, C-terminal domain"/>
    <property type="match status" value="1"/>
</dbReference>
<dbReference type="CDD" id="cd16922">
    <property type="entry name" value="HATPase_EvgS-ArcB-TorS-like"/>
    <property type="match status" value="1"/>
</dbReference>
<evidence type="ECO:0000256" key="1">
    <source>
        <dbReference type="ARBA" id="ARBA00000085"/>
    </source>
</evidence>
<dbReference type="EC" id="2.7.13.3" evidence="2"/>
<dbReference type="EMBL" id="JAPJZH010000019">
    <property type="protein sequence ID" value="MDA4848119.1"/>
    <property type="molecule type" value="Genomic_DNA"/>
</dbReference>
<dbReference type="InterPro" id="IPR050736">
    <property type="entry name" value="Sensor_HK_Regulatory"/>
</dbReference>
<dbReference type="CDD" id="cd00082">
    <property type="entry name" value="HisKA"/>
    <property type="match status" value="1"/>
</dbReference>
<dbReference type="Gene3D" id="1.10.287.130">
    <property type="match status" value="1"/>
</dbReference>
<dbReference type="Proteomes" id="UP001148313">
    <property type="component" value="Unassembled WGS sequence"/>
</dbReference>
<gene>
    <name evidence="12" type="ORF">OOZ53_22365</name>
</gene>
<dbReference type="SUPFAM" id="SSF55785">
    <property type="entry name" value="PYP-like sensor domain (PAS domain)"/>
    <property type="match status" value="2"/>
</dbReference>
<dbReference type="Gene3D" id="2.10.70.100">
    <property type="match status" value="1"/>
</dbReference>
<evidence type="ECO:0000256" key="3">
    <source>
        <dbReference type="ARBA" id="ARBA00022553"/>
    </source>
</evidence>
<keyword evidence="8" id="KW-0812">Transmembrane</keyword>
<keyword evidence="12" id="KW-0547">Nucleotide-binding</keyword>
<dbReference type="Pfam" id="PF00512">
    <property type="entry name" value="HisKA"/>
    <property type="match status" value="1"/>
</dbReference>
<feature type="region of interest" description="Disordered" evidence="7">
    <location>
        <begin position="1"/>
        <end position="20"/>
    </location>
</feature>
<dbReference type="InterPro" id="IPR035965">
    <property type="entry name" value="PAS-like_dom_sf"/>
</dbReference>
<dbReference type="CDD" id="cd00130">
    <property type="entry name" value="PAS"/>
    <property type="match status" value="1"/>
</dbReference>
<feature type="domain" description="PAC" evidence="11">
    <location>
        <begin position="330"/>
        <end position="381"/>
    </location>
</feature>
<keyword evidence="8" id="KW-0472">Membrane</keyword>
<evidence type="ECO:0000313" key="13">
    <source>
        <dbReference type="Proteomes" id="UP001148313"/>
    </source>
</evidence>
<name>A0ABT4VTS7_9HYPH</name>
<keyword evidence="5" id="KW-0418">Kinase</keyword>
<dbReference type="RefSeq" id="WP_271091968.1">
    <property type="nucleotide sequence ID" value="NZ_JAPJZH010000019.1"/>
</dbReference>
<evidence type="ECO:0000256" key="2">
    <source>
        <dbReference type="ARBA" id="ARBA00012438"/>
    </source>
</evidence>
<feature type="transmembrane region" description="Helical" evidence="8">
    <location>
        <begin position="53"/>
        <end position="71"/>
    </location>
</feature>
<evidence type="ECO:0000256" key="8">
    <source>
        <dbReference type="SAM" id="Phobius"/>
    </source>
</evidence>
<dbReference type="SMART" id="SM00091">
    <property type="entry name" value="PAS"/>
    <property type="match status" value="2"/>
</dbReference>
<dbReference type="InterPro" id="IPR000014">
    <property type="entry name" value="PAS"/>
</dbReference>
<dbReference type="Gene3D" id="3.30.450.20">
    <property type="entry name" value="PAS domain"/>
    <property type="match status" value="2"/>
</dbReference>
<sequence length="776" mass="85331">MAEARRVGATDGESLSGLRDGPDWRSELAGHAKLFAKPAYSRLVKAEPVLKRSIPILIVAFLIVIAAARMTDLLNERGKLENGAMQATALTALAGAAALANDAASFTSQHRWNVELKISDALPARLITDGRFLMMSNADGRIFAATSSGNVFVGQHLDQILPPSSPLRLFGVRAGVHKIKYGKKTYYAALTNLPGDAGAVTALTPASRILEPWKQEVSLNVTLFAATSSILLVILYAYFTQASRARDADEIYLEAHHRVDTALSRGRCGLWDWDLELGRLYWSRSMYEILGRTPRDCVLSYRDVTELMHPDDTSLYEVARSIARGQVTQIDHAFRMRHADGHYILLRARGQITRNADEPLHLIGIAMDVTEQQRLAQRTVEADQRLLDAVESTSESFVLWDRDDRLVMCNSRYQRVYDLPDEAVRPGAAKAEVLAATKRPVVKKSIAASDGTSDAKSMEVQLADGRWLQINERATRDGGSVSVGTDITQLKRHQDRLRESERRLMASIGDLSASQGRLEEKAVELSELNAKFLAEKDRAEAANKAKSEFLANMSHELRTPLNAIIGFSEILQDRMFGPLGSEKYEEYANDINSSGKHLLGLINDILDMSKIEAGRLQLACERIDIAPLIEETLRLVAVQAKAKSISLDSKISAGLTLNADRRAIKQVLLNLLSNATKFTEDGGHISVRARKYSDAVTLTIEDTGIGIPKKSLKRIGQPFEQVQNQFSKSRGGSGLGLAISKALVALHGGAMKIRSTPDVGTIVSLRLPINPQRMLL</sequence>
<dbReference type="PROSITE" id="PS50112">
    <property type="entry name" value="PAS"/>
    <property type="match status" value="1"/>
</dbReference>
<evidence type="ECO:0000256" key="7">
    <source>
        <dbReference type="SAM" id="MobiDB-lite"/>
    </source>
</evidence>
<dbReference type="Pfam" id="PF12860">
    <property type="entry name" value="PAS_7"/>
    <property type="match status" value="1"/>
</dbReference>
<keyword evidence="6" id="KW-0902">Two-component regulatory system</keyword>
<keyword evidence="12" id="KW-0067">ATP-binding</keyword>
<protein>
    <recommendedName>
        <fullName evidence="2">histidine kinase</fullName>
        <ecNumber evidence="2">2.7.13.3</ecNumber>
    </recommendedName>
</protein>
<feature type="transmembrane region" description="Helical" evidence="8">
    <location>
        <begin position="217"/>
        <end position="239"/>
    </location>
</feature>
<dbReference type="SMART" id="SM00086">
    <property type="entry name" value="PAC"/>
    <property type="match status" value="1"/>
</dbReference>
<dbReference type="InterPro" id="IPR036890">
    <property type="entry name" value="HATPase_C_sf"/>
</dbReference>
<dbReference type="SMART" id="SM00387">
    <property type="entry name" value="HATPase_c"/>
    <property type="match status" value="1"/>
</dbReference>
<accession>A0ABT4VTS7</accession>
<evidence type="ECO:0000259" key="9">
    <source>
        <dbReference type="PROSITE" id="PS50109"/>
    </source>
</evidence>
<keyword evidence="8" id="KW-1133">Transmembrane helix</keyword>
<dbReference type="InterPro" id="IPR013655">
    <property type="entry name" value="PAS_fold_3"/>
</dbReference>
<proteinExistence type="predicted"/>
<dbReference type="InterPro" id="IPR005467">
    <property type="entry name" value="His_kinase_dom"/>
</dbReference>
<dbReference type="PANTHER" id="PTHR43711">
    <property type="entry name" value="TWO-COMPONENT HISTIDINE KINASE"/>
    <property type="match status" value="1"/>
</dbReference>
<evidence type="ECO:0000256" key="4">
    <source>
        <dbReference type="ARBA" id="ARBA00022679"/>
    </source>
</evidence>
<dbReference type="InterPro" id="IPR001610">
    <property type="entry name" value="PAC"/>
</dbReference>
<dbReference type="SUPFAM" id="SSF55874">
    <property type="entry name" value="ATPase domain of HSP90 chaperone/DNA topoisomerase II/histidine kinase"/>
    <property type="match status" value="1"/>
</dbReference>
<dbReference type="InterPro" id="IPR003594">
    <property type="entry name" value="HATPase_dom"/>
</dbReference>
<evidence type="ECO:0000259" key="10">
    <source>
        <dbReference type="PROSITE" id="PS50112"/>
    </source>
</evidence>
<dbReference type="NCBIfam" id="TIGR00229">
    <property type="entry name" value="sensory_box"/>
    <property type="match status" value="1"/>
</dbReference>
<keyword evidence="3" id="KW-0597">Phosphoprotein</keyword>
<feature type="domain" description="PAS" evidence="10">
    <location>
        <begin position="280"/>
        <end position="312"/>
    </location>
</feature>
<dbReference type="InterPro" id="IPR004358">
    <property type="entry name" value="Sig_transdc_His_kin-like_C"/>
</dbReference>
<organism evidence="12 13">
    <name type="scientific">Hoeflea poritis</name>
    <dbReference type="NCBI Taxonomy" id="2993659"/>
    <lineage>
        <taxon>Bacteria</taxon>
        <taxon>Pseudomonadati</taxon>
        <taxon>Pseudomonadota</taxon>
        <taxon>Alphaproteobacteria</taxon>
        <taxon>Hyphomicrobiales</taxon>
        <taxon>Rhizobiaceae</taxon>
        <taxon>Hoeflea</taxon>
    </lineage>
</organism>
<evidence type="ECO:0000313" key="12">
    <source>
        <dbReference type="EMBL" id="MDA4848119.1"/>
    </source>
</evidence>
<keyword evidence="4" id="KW-0808">Transferase</keyword>
<dbReference type="GO" id="GO:0005524">
    <property type="term" value="F:ATP binding"/>
    <property type="evidence" value="ECO:0007669"/>
    <property type="project" value="UniProtKB-KW"/>
</dbReference>
<dbReference type="SUPFAM" id="SSF47384">
    <property type="entry name" value="Homodimeric domain of signal transducing histidine kinase"/>
    <property type="match status" value="1"/>
</dbReference>
<dbReference type="InterPro" id="IPR003661">
    <property type="entry name" value="HisK_dim/P_dom"/>
</dbReference>
<reference evidence="12" key="1">
    <citation type="submission" date="2022-11" db="EMBL/GenBank/DDBJ databases">
        <title>Hoeflea poritis sp. nov., isolated from scleractinian coral Porites lutea.</title>
        <authorList>
            <person name="Zhang G."/>
            <person name="Wei Q."/>
            <person name="Cai L."/>
        </authorList>
    </citation>
    <scope>NUCLEOTIDE SEQUENCE</scope>
    <source>
        <strain evidence="12">E7-10</strain>
    </source>
</reference>
<dbReference type="PANTHER" id="PTHR43711:SF26">
    <property type="entry name" value="SENSOR HISTIDINE KINASE RCSC"/>
    <property type="match status" value="1"/>
</dbReference>